<evidence type="ECO:0000313" key="2">
    <source>
        <dbReference type="Proteomes" id="UP000295718"/>
    </source>
</evidence>
<comment type="caution">
    <text evidence="1">The sequence shown here is derived from an EMBL/GenBank/DDBJ whole genome shotgun (WGS) entry which is preliminary data.</text>
</comment>
<sequence length="53" mass="5972">MIVLACTELQLAIDINQIDDIPVIDTSYILARALVREADKKKLCKLQDRSEKG</sequence>
<dbReference type="SUPFAM" id="SSF53681">
    <property type="entry name" value="Aspartate/glutamate racemase"/>
    <property type="match status" value="1"/>
</dbReference>
<dbReference type="Proteomes" id="UP000295718">
    <property type="component" value="Unassembled WGS sequence"/>
</dbReference>
<name>A0A4R1QX15_9FIRM</name>
<dbReference type="RefSeq" id="WP_243122668.1">
    <property type="nucleotide sequence ID" value="NZ_SLUO01000008.1"/>
</dbReference>
<accession>A0A4R1QX15</accession>
<gene>
    <name evidence="1" type="ORF">EDD76_108130</name>
</gene>
<dbReference type="GO" id="GO:0016855">
    <property type="term" value="F:racemase and epimerase activity, acting on amino acids and derivatives"/>
    <property type="evidence" value="ECO:0007669"/>
    <property type="project" value="InterPro"/>
</dbReference>
<reference evidence="1 2" key="1">
    <citation type="submission" date="2019-03" db="EMBL/GenBank/DDBJ databases">
        <title>Genomic Encyclopedia of Type Strains, Phase IV (KMG-IV): sequencing the most valuable type-strain genomes for metagenomic binning, comparative biology and taxonomic classification.</title>
        <authorList>
            <person name="Goeker M."/>
        </authorList>
    </citation>
    <scope>NUCLEOTIDE SEQUENCE [LARGE SCALE GENOMIC DNA]</scope>
    <source>
        <strain evidence="1 2">DSM 100556</strain>
    </source>
</reference>
<dbReference type="AlphaFoldDB" id="A0A4R1QX15"/>
<keyword evidence="2" id="KW-1185">Reference proteome</keyword>
<dbReference type="EMBL" id="SLUO01000008">
    <property type="protein sequence ID" value="TCL57595.1"/>
    <property type="molecule type" value="Genomic_DNA"/>
</dbReference>
<dbReference type="STRING" id="1469948.GCA_000732725_02098"/>
<proteinExistence type="predicted"/>
<evidence type="ECO:0000313" key="1">
    <source>
        <dbReference type="EMBL" id="TCL57595.1"/>
    </source>
</evidence>
<protein>
    <recommendedName>
        <fullName evidence="3">Asp/Glu/hydantoin racemase</fullName>
    </recommendedName>
</protein>
<organism evidence="1 2">
    <name type="scientific">Kineothrix alysoides</name>
    <dbReference type="NCBI Taxonomy" id="1469948"/>
    <lineage>
        <taxon>Bacteria</taxon>
        <taxon>Bacillati</taxon>
        <taxon>Bacillota</taxon>
        <taxon>Clostridia</taxon>
        <taxon>Lachnospirales</taxon>
        <taxon>Lachnospiraceae</taxon>
        <taxon>Kineothrix</taxon>
    </lineage>
</organism>
<evidence type="ECO:0008006" key="3">
    <source>
        <dbReference type="Google" id="ProtNLM"/>
    </source>
</evidence>
<dbReference type="InterPro" id="IPR001920">
    <property type="entry name" value="Asp/Glu_race"/>
</dbReference>